<sequence>MENKSISIQCDEVTKNIMEELQDEMVTSLTKVSKDVSGEILEKLKPIEKRINDLREDISDENEEALEKLDDLNKSINKMTSSIENVLEECLNNVMTKEDNILNNKLKELSKENESIKGKLEENNKYIMNLNTRIDDLEKIIQSNFFDHKMLFIEKLNKISEQIDEKNMLIQIVNKLEGEHSEKLSNLQEEVEYLNQSFFSKIFKKK</sequence>
<dbReference type="STRING" id="137838.GCA_001458595_02590"/>
<dbReference type="RefSeq" id="WP_058295361.1">
    <property type="nucleotide sequence ID" value="NZ_CAMRXB010000058.1"/>
</dbReference>
<keyword evidence="3" id="KW-1185">Reference proteome</keyword>
<dbReference type="EMBL" id="PDCJ01000001">
    <property type="protein sequence ID" value="PEG31203.1"/>
    <property type="molecule type" value="Genomic_DNA"/>
</dbReference>
<dbReference type="AlphaFoldDB" id="A0A2A7MI97"/>
<name>A0A2A7MI97_9CLOT</name>
<keyword evidence="1" id="KW-0175">Coiled coil</keyword>
<feature type="coiled-coil region" evidence="1">
    <location>
        <begin position="44"/>
        <end position="140"/>
    </location>
</feature>
<dbReference type="Proteomes" id="UP000220840">
    <property type="component" value="Unassembled WGS sequence"/>
</dbReference>
<evidence type="ECO:0000313" key="3">
    <source>
        <dbReference type="Proteomes" id="UP000220840"/>
    </source>
</evidence>
<proteinExistence type="predicted"/>
<accession>A0A2A7MI97</accession>
<organism evidence="2 3">
    <name type="scientific">Clostridium neonatale</name>
    <dbReference type="NCBI Taxonomy" id="137838"/>
    <lineage>
        <taxon>Bacteria</taxon>
        <taxon>Bacillati</taxon>
        <taxon>Bacillota</taxon>
        <taxon>Clostridia</taxon>
        <taxon>Eubacteriales</taxon>
        <taxon>Clostridiaceae</taxon>
        <taxon>Clostridium</taxon>
    </lineage>
</organism>
<evidence type="ECO:0000256" key="1">
    <source>
        <dbReference type="SAM" id="Coils"/>
    </source>
</evidence>
<evidence type="ECO:0000313" key="2">
    <source>
        <dbReference type="EMBL" id="PEG31203.1"/>
    </source>
</evidence>
<protein>
    <submittedName>
        <fullName evidence="2">Uncharacterized protein</fullName>
    </submittedName>
</protein>
<reference evidence="2 3" key="1">
    <citation type="submission" date="2017-10" db="EMBL/GenBank/DDBJ databases">
        <title>Effective Description of Clostridium neonatale sp. nov. linked to necrotizing enterocolitis in neonates and a clarification of species assignable to the genus Clostridium (Prazmowski 1880) emend. Lawson and Rainey 2016.</title>
        <authorList>
            <person name="Bernard K."/>
            <person name="Burdz T."/>
            <person name="Wiebe D."/>
            <person name="Balcewich B."/>
            <person name="Alfa M."/>
            <person name="Bernier A.-M."/>
        </authorList>
    </citation>
    <scope>NUCLEOTIDE SEQUENCE [LARGE SCALE GENOMIC DNA]</scope>
    <source>
        <strain evidence="2 3">LCDC99A005</strain>
    </source>
</reference>
<dbReference type="OrthoDB" id="1908028at2"/>
<gene>
    <name evidence="2" type="ORF">CQ394_05610</name>
</gene>
<comment type="caution">
    <text evidence="2">The sequence shown here is derived from an EMBL/GenBank/DDBJ whole genome shotgun (WGS) entry which is preliminary data.</text>
</comment>